<reference evidence="10" key="1">
    <citation type="submission" date="2022-03" db="EMBL/GenBank/DDBJ databases">
        <authorList>
            <person name="Sayadi A."/>
        </authorList>
    </citation>
    <scope>NUCLEOTIDE SEQUENCE</scope>
</reference>
<dbReference type="GO" id="GO:0004984">
    <property type="term" value="F:olfactory receptor activity"/>
    <property type="evidence" value="ECO:0007669"/>
    <property type="project" value="InterPro"/>
</dbReference>
<dbReference type="Proteomes" id="UP001152888">
    <property type="component" value="Unassembled WGS sequence"/>
</dbReference>
<sequence length="362" mass="40588">MSANHMLVFSGYFPGYVLENCFGFAIVYQVWNGVLAAVFITCFDTLFNGLAIFIVLRLKVLGKKFERFEELCRTKSPKTVLRSLVIEHLDIIRMILLRQAVYAFMIPLLALGEANHWLTTTGNFIQKCLILNKVNATDEKALPTIKKCIQKRLLIAVDRAIYSEVIKVGDGVELVKMEGSKEDRSLLKVGRGLEDMDIETGGGWKNHILRKLAELFRTHVLKVKLATITPTREVEGRGRRKKDMFGHMLMFGLVAAGLIVIPLGFKFLAVLGGKALLLAKMALLLTSIQGLKKIATSNFNYGLYSTFPAQHPTGHGPWHYDRKWPYDPSSEGGGYGNYGPGYDASRFDILHPRRELIVHGTT</sequence>
<dbReference type="InterPro" id="IPR004117">
    <property type="entry name" value="7tm6_olfct_rcpt"/>
</dbReference>
<evidence type="ECO:0000256" key="8">
    <source>
        <dbReference type="ARBA" id="ARBA00023224"/>
    </source>
</evidence>
<evidence type="ECO:0000256" key="3">
    <source>
        <dbReference type="ARBA" id="ARBA00022692"/>
    </source>
</evidence>
<dbReference type="Pfam" id="PF02949">
    <property type="entry name" value="7tm_6"/>
    <property type="match status" value="1"/>
</dbReference>
<protein>
    <submittedName>
        <fullName evidence="10">Uncharacterized protein</fullName>
    </submittedName>
</protein>
<keyword evidence="5 9" id="KW-1133">Transmembrane helix</keyword>
<dbReference type="GO" id="GO:0007165">
    <property type="term" value="P:signal transduction"/>
    <property type="evidence" value="ECO:0007669"/>
    <property type="project" value="UniProtKB-KW"/>
</dbReference>
<keyword evidence="7" id="KW-0675">Receptor</keyword>
<evidence type="ECO:0000256" key="2">
    <source>
        <dbReference type="ARBA" id="ARBA00022606"/>
    </source>
</evidence>
<gene>
    <name evidence="10" type="ORF">ACAOBT_LOCUS18537</name>
</gene>
<keyword evidence="11" id="KW-1185">Reference proteome</keyword>
<comment type="caution">
    <text evidence="10">The sequence shown here is derived from an EMBL/GenBank/DDBJ whole genome shotgun (WGS) entry which is preliminary data.</text>
</comment>
<feature type="transmembrane region" description="Helical" evidence="9">
    <location>
        <begin position="34"/>
        <end position="58"/>
    </location>
</feature>
<dbReference type="OrthoDB" id="7683472at2759"/>
<dbReference type="EMBL" id="CAKOFQ010007047">
    <property type="protein sequence ID" value="CAH1988536.1"/>
    <property type="molecule type" value="Genomic_DNA"/>
</dbReference>
<dbReference type="InterPro" id="IPR012464">
    <property type="entry name" value="DUF1676"/>
</dbReference>
<dbReference type="Pfam" id="PF07898">
    <property type="entry name" value="DUF1676"/>
    <property type="match status" value="1"/>
</dbReference>
<evidence type="ECO:0000256" key="6">
    <source>
        <dbReference type="ARBA" id="ARBA00023136"/>
    </source>
</evidence>
<keyword evidence="6 9" id="KW-0472">Membrane</keyword>
<dbReference type="AlphaFoldDB" id="A0A9P0L613"/>
<keyword evidence="3 9" id="KW-0812">Transmembrane</keyword>
<proteinExistence type="predicted"/>
<dbReference type="GO" id="GO:0016020">
    <property type="term" value="C:membrane"/>
    <property type="evidence" value="ECO:0007669"/>
    <property type="project" value="UniProtKB-SubCell"/>
</dbReference>
<evidence type="ECO:0000256" key="7">
    <source>
        <dbReference type="ARBA" id="ARBA00023170"/>
    </source>
</evidence>
<evidence type="ECO:0000313" key="10">
    <source>
        <dbReference type="EMBL" id="CAH1988536.1"/>
    </source>
</evidence>
<evidence type="ECO:0000256" key="9">
    <source>
        <dbReference type="SAM" id="Phobius"/>
    </source>
</evidence>
<name>A0A9P0L613_ACAOB</name>
<keyword evidence="8" id="KW-0807">Transducer</keyword>
<dbReference type="PANTHER" id="PTHR21879">
    <property type="entry name" value="FI03362P-RELATED-RELATED"/>
    <property type="match status" value="1"/>
</dbReference>
<evidence type="ECO:0000256" key="4">
    <source>
        <dbReference type="ARBA" id="ARBA00022725"/>
    </source>
</evidence>
<dbReference type="PANTHER" id="PTHR21879:SF8">
    <property type="entry name" value="OSIRIS 23"/>
    <property type="match status" value="1"/>
</dbReference>
<feature type="transmembrane region" description="Helical" evidence="9">
    <location>
        <begin position="245"/>
        <end position="265"/>
    </location>
</feature>
<evidence type="ECO:0000313" key="11">
    <source>
        <dbReference type="Proteomes" id="UP001152888"/>
    </source>
</evidence>
<feature type="transmembrane region" description="Helical" evidence="9">
    <location>
        <begin position="7"/>
        <end position="28"/>
    </location>
</feature>
<dbReference type="GO" id="GO:0005549">
    <property type="term" value="F:odorant binding"/>
    <property type="evidence" value="ECO:0007669"/>
    <property type="project" value="InterPro"/>
</dbReference>
<accession>A0A9P0L613</accession>
<comment type="subcellular location">
    <subcellularLocation>
        <location evidence="1">Membrane</location>
        <topology evidence="1">Multi-pass membrane protein</topology>
    </subcellularLocation>
</comment>
<keyword evidence="4" id="KW-0552">Olfaction</keyword>
<organism evidence="10 11">
    <name type="scientific">Acanthoscelides obtectus</name>
    <name type="common">Bean weevil</name>
    <name type="synonym">Bruchus obtectus</name>
    <dbReference type="NCBI Taxonomy" id="200917"/>
    <lineage>
        <taxon>Eukaryota</taxon>
        <taxon>Metazoa</taxon>
        <taxon>Ecdysozoa</taxon>
        <taxon>Arthropoda</taxon>
        <taxon>Hexapoda</taxon>
        <taxon>Insecta</taxon>
        <taxon>Pterygota</taxon>
        <taxon>Neoptera</taxon>
        <taxon>Endopterygota</taxon>
        <taxon>Coleoptera</taxon>
        <taxon>Polyphaga</taxon>
        <taxon>Cucujiformia</taxon>
        <taxon>Chrysomeloidea</taxon>
        <taxon>Chrysomelidae</taxon>
        <taxon>Bruchinae</taxon>
        <taxon>Bruchini</taxon>
        <taxon>Acanthoscelides</taxon>
    </lineage>
</organism>
<keyword evidence="2" id="KW-0716">Sensory transduction</keyword>
<evidence type="ECO:0000256" key="5">
    <source>
        <dbReference type="ARBA" id="ARBA00022989"/>
    </source>
</evidence>
<evidence type="ECO:0000256" key="1">
    <source>
        <dbReference type="ARBA" id="ARBA00004141"/>
    </source>
</evidence>